<proteinExistence type="predicted"/>
<name>A0A9J6FX09_HAELO</name>
<keyword evidence="3" id="KW-1185">Reference proteome</keyword>
<dbReference type="AlphaFoldDB" id="A0A9J6FX09"/>
<sequence length="126" mass="13577">MNRLEKEVKLLINDQDQSRSEDQTSQSSKTPPQTAEAVSVVAACAPVAAAADGKSPTHSDLTPMHTEDGHTPTMDGKANSNEPQLPQTSFTLQSSDVNAYEGEELEDNGMEETEEEAATEEAEGWQ</sequence>
<reference evidence="2 3" key="1">
    <citation type="journal article" date="2020" name="Cell">
        <title>Large-Scale Comparative Analyses of Tick Genomes Elucidate Their Genetic Diversity and Vector Capacities.</title>
        <authorList>
            <consortium name="Tick Genome and Microbiome Consortium (TIGMIC)"/>
            <person name="Jia N."/>
            <person name="Wang J."/>
            <person name="Shi W."/>
            <person name="Du L."/>
            <person name="Sun Y."/>
            <person name="Zhan W."/>
            <person name="Jiang J.F."/>
            <person name="Wang Q."/>
            <person name="Zhang B."/>
            <person name="Ji P."/>
            <person name="Bell-Sakyi L."/>
            <person name="Cui X.M."/>
            <person name="Yuan T.T."/>
            <person name="Jiang B.G."/>
            <person name="Yang W.F."/>
            <person name="Lam T.T."/>
            <person name="Chang Q.C."/>
            <person name="Ding S.J."/>
            <person name="Wang X.J."/>
            <person name="Zhu J.G."/>
            <person name="Ruan X.D."/>
            <person name="Zhao L."/>
            <person name="Wei J.T."/>
            <person name="Ye R.Z."/>
            <person name="Que T.C."/>
            <person name="Du C.H."/>
            <person name="Zhou Y.H."/>
            <person name="Cheng J.X."/>
            <person name="Dai P.F."/>
            <person name="Guo W.B."/>
            <person name="Han X.H."/>
            <person name="Huang E.J."/>
            <person name="Li L.F."/>
            <person name="Wei W."/>
            <person name="Gao Y.C."/>
            <person name="Liu J.Z."/>
            <person name="Shao H.Z."/>
            <person name="Wang X."/>
            <person name="Wang C.C."/>
            <person name="Yang T.C."/>
            <person name="Huo Q.B."/>
            <person name="Li W."/>
            <person name="Chen H.Y."/>
            <person name="Chen S.E."/>
            <person name="Zhou L.G."/>
            <person name="Ni X.B."/>
            <person name="Tian J.H."/>
            <person name="Sheng Y."/>
            <person name="Liu T."/>
            <person name="Pan Y.S."/>
            <person name="Xia L.Y."/>
            <person name="Li J."/>
            <person name="Zhao F."/>
            <person name="Cao W.C."/>
        </authorList>
    </citation>
    <scope>NUCLEOTIDE SEQUENCE [LARGE SCALE GENOMIC DNA]</scope>
    <source>
        <strain evidence="2">HaeL-2018</strain>
    </source>
</reference>
<dbReference type="EMBL" id="JABSTR010000004">
    <property type="protein sequence ID" value="KAH9367629.1"/>
    <property type="molecule type" value="Genomic_DNA"/>
</dbReference>
<feature type="compositionally biased region" description="Polar residues" evidence="1">
    <location>
        <begin position="23"/>
        <end position="33"/>
    </location>
</feature>
<feature type="region of interest" description="Disordered" evidence="1">
    <location>
        <begin position="1"/>
        <end position="126"/>
    </location>
</feature>
<evidence type="ECO:0000313" key="2">
    <source>
        <dbReference type="EMBL" id="KAH9367629.1"/>
    </source>
</evidence>
<feature type="compositionally biased region" description="Polar residues" evidence="1">
    <location>
        <begin position="78"/>
        <end position="97"/>
    </location>
</feature>
<evidence type="ECO:0000256" key="1">
    <source>
        <dbReference type="SAM" id="MobiDB-lite"/>
    </source>
</evidence>
<feature type="compositionally biased region" description="Low complexity" evidence="1">
    <location>
        <begin position="35"/>
        <end position="51"/>
    </location>
</feature>
<organism evidence="2 3">
    <name type="scientific">Haemaphysalis longicornis</name>
    <name type="common">Bush tick</name>
    <dbReference type="NCBI Taxonomy" id="44386"/>
    <lineage>
        <taxon>Eukaryota</taxon>
        <taxon>Metazoa</taxon>
        <taxon>Ecdysozoa</taxon>
        <taxon>Arthropoda</taxon>
        <taxon>Chelicerata</taxon>
        <taxon>Arachnida</taxon>
        <taxon>Acari</taxon>
        <taxon>Parasitiformes</taxon>
        <taxon>Ixodida</taxon>
        <taxon>Ixodoidea</taxon>
        <taxon>Ixodidae</taxon>
        <taxon>Haemaphysalinae</taxon>
        <taxon>Haemaphysalis</taxon>
    </lineage>
</organism>
<protein>
    <submittedName>
        <fullName evidence="2">Uncharacterized protein</fullName>
    </submittedName>
</protein>
<comment type="caution">
    <text evidence="2">The sequence shown here is derived from an EMBL/GenBank/DDBJ whole genome shotgun (WGS) entry which is preliminary data.</text>
</comment>
<gene>
    <name evidence="2" type="ORF">HPB48_013659</name>
</gene>
<evidence type="ECO:0000313" key="3">
    <source>
        <dbReference type="Proteomes" id="UP000821853"/>
    </source>
</evidence>
<dbReference type="VEuPathDB" id="VectorBase:HLOH_042623"/>
<dbReference type="Proteomes" id="UP000821853">
    <property type="component" value="Chromosome 2"/>
</dbReference>
<feature type="compositionally biased region" description="Acidic residues" evidence="1">
    <location>
        <begin position="101"/>
        <end position="126"/>
    </location>
</feature>
<accession>A0A9J6FX09</accession>